<accession>A0A371FDL5</accession>
<dbReference type="InterPro" id="IPR043128">
    <property type="entry name" value="Rev_trsase/Diguanyl_cyclase"/>
</dbReference>
<protein>
    <recommendedName>
        <fullName evidence="3">Reverse transcriptase domain-containing protein</fullName>
    </recommendedName>
</protein>
<organism evidence="1 2">
    <name type="scientific">Mucuna pruriens</name>
    <name type="common">Velvet bean</name>
    <name type="synonym">Dolichos pruriens</name>
    <dbReference type="NCBI Taxonomy" id="157652"/>
    <lineage>
        <taxon>Eukaryota</taxon>
        <taxon>Viridiplantae</taxon>
        <taxon>Streptophyta</taxon>
        <taxon>Embryophyta</taxon>
        <taxon>Tracheophyta</taxon>
        <taxon>Spermatophyta</taxon>
        <taxon>Magnoliopsida</taxon>
        <taxon>eudicotyledons</taxon>
        <taxon>Gunneridae</taxon>
        <taxon>Pentapetalae</taxon>
        <taxon>rosids</taxon>
        <taxon>fabids</taxon>
        <taxon>Fabales</taxon>
        <taxon>Fabaceae</taxon>
        <taxon>Papilionoideae</taxon>
        <taxon>50 kb inversion clade</taxon>
        <taxon>NPAAA clade</taxon>
        <taxon>indigoferoid/millettioid clade</taxon>
        <taxon>Phaseoleae</taxon>
        <taxon>Mucuna</taxon>
    </lineage>
</organism>
<dbReference type="OrthoDB" id="101614at2759"/>
<proteinExistence type="predicted"/>
<dbReference type="Proteomes" id="UP000257109">
    <property type="component" value="Unassembled WGS sequence"/>
</dbReference>
<comment type="caution">
    <text evidence="1">The sequence shown here is derived from an EMBL/GenBank/DDBJ whole genome shotgun (WGS) entry which is preliminary data.</text>
</comment>
<dbReference type="AlphaFoldDB" id="A0A371FDL5"/>
<dbReference type="PANTHER" id="PTHR24559:SF457">
    <property type="entry name" value="RNA-DIRECTED DNA POLYMERASE HOMOLOG"/>
    <property type="match status" value="1"/>
</dbReference>
<dbReference type="InterPro" id="IPR043502">
    <property type="entry name" value="DNA/RNA_pol_sf"/>
</dbReference>
<dbReference type="PANTHER" id="PTHR24559">
    <property type="entry name" value="TRANSPOSON TY3-I GAG-POL POLYPROTEIN"/>
    <property type="match status" value="1"/>
</dbReference>
<dbReference type="Gene3D" id="3.30.70.270">
    <property type="match status" value="1"/>
</dbReference>
<dbReference type="Gene3D" id="3.10.10.10">
    <property type="entry name" value="HIV Type 1 Reverse Transcriptase, subunit A, domain 1"/>
    <property type="match status" value="1"/>
</dbReference>
<dbReference type="SUPFAM" id="SSF56672">
    <property type="entry name" value="DNA/RNA polymerases"/>
    <property type="match status" value="1"/>
</dbReference>
<reference evidence="1" key="1">
    <citation type="submission" date="2018-05" db="EMBL/GenBank/DDBJ databases">
        <title>Draft genome of Mucuna pruriens seed.</title>
        <authorList>
            <person name="Nnadi N.E."/>
            <person name="Vos R."/>
            <person name="Hasami M.H."/>
            <person name="Devisetty U.K."/>
            <person name="Aguiy J.C."/>
        </authorList>
    </citation>
    <scope>NUCLEOTIDE SEQUENCE [LARGE SCALE GENOMIC DNA]</scope>
    <source>
        <strain evidence="1">JCA_2017</strain>
    </source>
</reference>
<name>A0A371FDL5_MUCPR</name>
<feature type="non-terminal residue" evidence="1">
    <location>
        <position position="1"/>
    </location>
</feature>
<dbReference type="STRING" id="157652.A0A371FDL5"/>
<dbReference type="InterPro" id="IPR053134">
    <property type="entry name" value="RNA-dir_DNA_polymerase"/>
</dbReference>
<gene>
    <name evidence="1" type="ORF">CR513_43644</name>
</gene>
<keyword evidence="2" id="KW-1185">Reference proteome</keyword>
<dbReference type="EMBL" id="QJKJ01009528">
    <property type="protein sequence ID" value="RDX76377.1"/>
    <property type="molecule type" value="Genomic_DNA"/>
</dbReference>
<evidence type="ECO:0000313" key="1">
    <source>
        <dbReference type="EMBL" id="RDX76377.1"/>
    </source>
</evidence>
<evidence type="ECO:0000313" key="2">
    <source>
        <dbReference type="Proteomes" id="UP000257109"/>
    </source>
</evidence>
<evidence type="ECO:0008006" key="3">
    <source>
        <dbReference type="Google" id="ProtNLM"/>
    </source>
</evidence>
<sequence>MPLDLRLKLIELLREYADVFAWFYRYMHGLDREIVEHKLPLLPGSVPIRQQLRRMRLEVALKIKEEWNVGLLAVENYLQWVANIVPVPKKDRKVQMCVDNRDLKRASPKDNLPLHHIDVLVDNTAQHTFFPFMDGFLGYNQILMSQEDREKTTFITLW</sequence>